<feature type="domain" description="Flavin reductase like" evidence="3">
    <location>
        <begin position="20"/>
        <end position="167"/>
    </location>
</feature>
<dbReference type="GO" id="GO:0042602">
    <property type="term" value="F:riboflavin reductase (NADPH) activity"/>
    <property type="evidence" value="ECO:0007669"/>
    <property type="project" value="TreeGrafter"/>
</dbReference>
<sequence>MTQVSTERISDPLEGLKTAMRHFASGVTVITAGTGEARRGTTATAFTSVTMEPPTVLVCLNRASSANPAVRGAGRFCVNILAEGQDEACATFSGQSGLSGADRFGPFDWSPCAGEDLALKGALAAIGCTVSGMIEEGTHTIFLGRVEEVLLTPSARPLVHYDRALRPIGG</sequence>
<dbReference type="SMART" id="SM00903">
    <property type="entry name" value="Flavin_Reduct"/>
    <property type="match status" value="1"/>
</dbReference>
<comment type="similarity">
    <text evidence="1">Belongs to the non-flavoprotein flavin reductase family.</text>
</comment>
<dbReference type="RefSeq" id="WP_128208325.1">
    <property type="nucleotide sequence ID" value="NZ_JBHRSO010000005.1"/>
</dbReference>
<evidence type="ECO:0000313" key="4">
    <source>
        <dbReference type="EMBL" id="RWR22132.1"/>
    </source>
</evidence>
<organism evidence="4 5">
    <name type="scientific">Paenirhodobacter populi</name>
    <dbReference type="NCBI Taxonomy" id="2306993"/>
    <lineage>
        <taxon>Bacteria</taxon>
        <taxon>Pseudomonadati</taxon>
        <taxon>Pseudomonadota</taxon>
        <taxon>Alphaproteobacteria</taxon>
        <taxon>Rhodobacterales</taxon>
        <taxon>Rhodobacter group</taxon>
        <taxon>Paenirhodobacter</taxon>
    </lineage>
</organism>
<dbReference type="SUPFAM" id="SSF50475">
    <property type="entry name" value="FMN-binding split barrel"/>
    <property type="match status" value="1"/>
</dbReference>
<dbReference type="PANTHER" id="PTHR30466:SF11">
    <property type="entry name" value="FLAVIN-DEPENDENT MONOOXYGENASE, REDUCTASE SUBUNIT HSAB"/>
    <property type="match status" value="1"/>
</dbReference>
<evidence type="ECO:0000259" key="3">
    <source>
        <dbReference type="SMART" id="SM00903"/>
    </source>
</evidence>
<dbReference type="InterPro" id="IPR012349">
    <property type="entry name" value="Split_barrel_FMN-bd"/>
</dbReference>
<proteinExistence type="inferred from homology"/>
<evidence type="ECO:0000256" key="1">
    <source>
        <dbReference type="ARBA" id="ARBA00008898"/>
    </source>
</evidence>
<dbReference type="Gene3D" id="2.30.110.10">
    <property type="entry name" value="Electron Transport, Fmn-binding Protein, Chain A"/>
    <property type="match status" value="1"/>
</dbReference>
<gene>
    <name evidence="4" type="ORF">D2T30_07240</name>
</gene>
<keyword evidence="2" id="KW-0560">Oxidoreductase</keyword>
<reference evidence="4 5" key="2">
    <citation type="submission" date="2019-01" db="EMBL/GenBank/DDBJ databases">
        <authorList>
            <person name="Li Y."/>
        </authorList>
    </citation>
    <scope>NUCLEOTIDE SEQUENCE [LARGE SCALE GENOMIC DNA]</scope>
    <source>
        <strain evidence="4 5">SK2B-1</strain>
    </source>
</reference>
<accession>A0A443JNR3</accession>
<dbReference type="Pfam" id="PF01613">
    <property type="entry name" value="Flavin_Reduct"/>
    <property type="match status" value="1"/>
</dbReference>
<dbReference type="InterPro" id="IPR050268">
    <property type="entry name" value="NADH-dep_flavin_reductase"/>
</dbReference>
<evidence type="ECO:0000256" key="2">
    <source>
        <dbReference type="ARBA" id="ARBA00023002"/>
    </source>
</evidence>
<protein>
    <submittedName>
        <fullName evidence="4">Flavin reductase</fullName>
    </submittedName>
</protein>
<name>A0A443JNR3_9RHOB</name>
<reference evidence="4 5" key="1">
    <citation type="submission" date="2019-01" db="EMBL/GenBank/DDBJ databases">
        <title>Sinorhodobacter populi sp. nov. isolated from the symptomatic bark tissue of Populus euramericana canker.</title>
        <authorList>
            <person name="Xu G."/>
        </authorList>
    </citation>
    <scope>NUCLEOTIDE SEQUENCE [LARGE SCALE GENOMIC DNA]</scope>
    <source>
        <strain evidence="4 5">SK2B-1</strain>
    </source>
</reference>
<dbReference type="PANTHER" id="PTHR30466">
    <property type="entry name" value="FLAVIN REDUCTASE"/>
    <property type="match status" value="1"/>
</dbReference>
<evidence type="ECO:0000313" key="5">
    <source>
        <dbReference type="Proteomes" id="UP000284476"/>
    </source>
</evidence>
<dbReference type="InterPro" id="IPR002563">
    <property type="entry name" value="Flavin_Rdtase-like_dom"/>
</dbReference>
<comment type="caution">
    <text evidence="4">The sequence shown here is derived from an EMBL/GenBank/DDBJ whole genome shotgun (WGS) entry which is preliminary data.</text>
</comment>
<dbReference type="EMBL" id="SAUZ01000006">
    <property type="protein sequence ID" value="RWR22132.1"/>
    <property type="molecule type" value="Genomic_DNA"/>
</dbReference>
<dbReference type="AlphaFoldDB" id="A0A443JNR3"/>
<dbReference type="GO" id="GO:0010181">
    <property type="term" value="F:FMN binding"/>
    <property type="evidence" value="ECO:0007669"/>
    <property type="project" value="InterPro"/>
</dbReference>
<dbReference type="Proteomes" id="UP000284476">
    <property type="component" value="Unassembled WGS sequence"/>
</dbReference>